<reference evidence="1 2" key="1">
    <citation type="submission" date="2013-07" db="EMBL/GenBank/DDBJ databases">
        <title>Draft genome sequence of Pseudoalteromonas luteoviolacea 2ta16.</title>
        <authorList>
            <person name="Allen E.E."/>
            <person name="Azam F."/>
            <person name="Podell S."/>
        </authorList>
    </citation>
    <scope>NUCLEOTIDE SEQUENCE [LARGE SCALE GENOMIC DNA]</scope>
    <source>
        <strain evidence="1 2">2ta16</strain>
    </source>
</reference>
<dbReference type="AlphaFoldDB" id="V4HW49"/>
<evidence type="ECO:0000313" key="2">
    <source>
        <dbReference type="Proteomes" id="UP000017820"/>
    </source>
</evidence>
<comment type="caution">
    <text evidence="1">The sequence shown here is derived from an EMBL/GenBank/DDBJ whole genome shotgun (WGS) entry which is preliminary data.</text>
</comment>
<gene>
    <name evidence="1" type="ORF">PL2TA16_04596</name>
</gene>
<dbReference type="InterPro" id="IPR014926">
    <property type="entry name" value="Phage_D3112_Orf24"/>
</dbReference>
<dbReference type="EMBL" id="AUSV01000008">
    <property type="protein sequence ID" value="ESP95040.1"/>
    <property type="molecule type" value="Genomic_DNA"/>
</dbReference>
<dbReference type="Proteomes" id="UP000017820">
    <property type="component" value="Unassembled WGS sequence"/>
</dbReference>
<protein>
    <submittedName>
        <fullName evidence="1">Uncharacterized protein</fullName>
    </submittedName>
</protein>
<proteinExistence type="predicted"/>
<accession>V4HW49</accession>
<dbReference type="PATRIC" id="fig|1353533.3.peg.599"/>
<dbReference type="Pfam" id="PF08822">
    <property type="entry name" value="DUF1804"/>
    <property type="match status" value="1"/>
</dbReference>
<sequence length="167" mass="18466">MAHGDEVMTAVRDSYVNGLLNLTLSARKHEVPESTARRWKLDAKACGDCWDLARAAARKATGPAGEFTEMFIQEFSLEVSSALEALKEKGDDMPLAERAKVLKQLKDMYTSVIDLAGGDKKIGKLAVAATVIKEFGQYITHHHSEHTETFVKIIDGFGPYIARKLEE</sequence>
<name>V4HW49_PSEL2</name>
<evidence type="ECO:0000313" key="1">
    <source>
        <dbReference type="EMBL" id="ESP95040.1"/>
    </source>
</evidence>
<dbReference type="RefSeq" id="WP_023397560.1">
    <property type="nucleotide sequence ID" value="NZ_AUSV01000008.1"/>
</dbReference>
<organism evidence="1 2">
    <name type="scientific">Pseudoalteromonas luteoviolacea (strain 2ta16)</name>
    <dbReference type="NCBI Taxonomy" id="1353533"/>
    <lineage>
        <taxon>Bacteria</taxon>
        <taxon>Pseudomonadati</taxon>
        <taxon>Pseudomonadota</taxon>
        <taxon>Gammaproteobacteria</taxon>
        <taxon>Alteromonadales</taxon>
        <taxon>Pseudoalteromonadaceae</taxon>
        <taxon>Pseudoalteromonas</taxon>
    </lineage>
</organism>